<organism evidence="1 2">
    <name type="scientific">Affinibrenneria salicis</name>
    <dbReference type="NCBI Taxonomy" id="2590031"/>
    <lineage>
        <taxon>Bacteria</taxon>
        <taxon>Pseudomonadati</taxon>
        <taxon>Pseudomonadota</taxon>
        <taxon>Gammaproteobacteria</taxon>
        <taxon>Enterobacterales</taxon>
        <taxon>Pectobacteriaceae</taxon>
        <taxon>Affinibrenneria</taxon>
    </lineage>
</organism>
<dbReference type="OrthoDB" id="288325at2"/>
<dbReference type="EMBL" id="VYKJ01000009">
    <property type="protein sequence ID" value="KAA8998227.1"/>
    <property type="molecule type" value="Genomic_DNA"/>
</dbReference>
<comment type="caution">
    <text evidence="1">The sequence shown here is derived from an EMBL/GenBank/DDBJ whole genome shotgun (WGS) entry which is preliminary data.</text>
</comment>
<dbReference type="Proteomes" id="UP000335415">
    <property type="component" value="Unassembled WGS sequence"/>
</dbReference>
<proteinExistence type="predicted"/>
<reference evidence="1 2" key="1">
    <citation type="submission" date="2019-09" db="EMBL/GenBank/DDBJ databases">
        <authorList>
            <person name="Li Y."/>
        </authorList>
    </citation>
    <scope>NUCLEOTIDE SEQUENCE [LARGE SCALE GENOMIC DNA]</scope>
    <source>
        <strain evidence="1 2">L3-3HA</strain>
    </source>
</reference>
<accession>A0A5J5FWH5</accession>
<evidence type="ECO:0000313" key="1">
    <source>
        <dbReference type="EMBL" id="KAA8998227.1"/>
    </source>
</evidence>
<evidence type="ECO:0000313" key="2">
    <source>
        <dbReference type="Proteomes" id="UP000335415"/>
    </source>
</evidence>
<name>A0A5J5FWH5_9GAMM</name>
<dbReference type="AlphaFoldDB" id="A0A5J5FWH5"/>
<sequence>MIPLGYMAKIIAPRPAWLKAAQVEAIYSMSACVSADFTEWVNCWRHNGYWLFDSPAIIDEIVRERRIDPASLTWLYYEGSEKEFDERRGWISYEPAAEFPLAVDIPVRKSLMGYDIVTCTCGHSAECSPLSCNHLAEEVKVNAWCLLDSADTARTLITSGGLAGCEPGPYRIVAVYRIVREADIHNGSICE</sequence>
<protein>
    <submittedName>
        <fullName evidence="1">Uncharacterized protein</fullName>
    </submittedName>
</protein>
<keyword evidence="2" id="KW-1185">Reference proteome</keyword>
<gene>
    <name evidence="1" type="ORF">FJU30_17045</name>
</gene>